<evidence type="ECO:0000256" key="5">
    <source>
        <dbReference type="ARBA" id="ARBA00023136"/>
    </source>
</evidence>
<dbReference type="Gene3D" id="1.20.5.110">
    <property type="match status" value="1"/>
</dbReference>
<dbReference type="InterPro" id="IPR000727">
    <property type="entry name" value="T_SNARE_dom"/>
</dbReference>
<protein>
    <recommendedName>
        <fullName evidence="8">t-SNARE coiled-coil homology domain-containing protein</fullName>
    </recommendedName>
</protein>
<dbReference type="Pfam" id="PF05739">
    <property type="entry name" value="SNARE"/>
    <property type="match status" value="1"/>
</dbReference>
<dbReference type="EMBL" id="CAJNNV010002966">
    <property type="protein sequence ID" value="CAE8588181.1"/>
    <property type="molecule type" value="Genomic_DNA"/>
</dbReference>
<dbReference type="PANTHER" id="PTHR19957">
    <property type="entry name" value="SYNTAXIN"/>
    <property type="match status" value="1"/>
</dbReference>
<reference evidence="9" key="1">
    <citation type="submission" date="2021-02" db="EMBL/GenBank/DDBJ databases">
        <authorList>
            <person name="Dougan E. K."/>
            <person name="Rhodes N."/>
            <person name="Thang M."/>
            <person name="Chan C."/>
        </authorList>
    </citation>
    <scope>NUCLEOTIDE SEQUENCE</scope>
</reference>
<dbReference type="CDD" id="cd15848">
    <property type="entry name" value="SNARE_syntaxin1-like"/>
    <property type="match status" value="1"/>
</dbReference>
<comment type="subcellular location">
    <subcellularLocation>
        <location evidence="1">Membrane</location>
        <topology evidence="1">Single-pass type IV membrane protein</topology>
    </subcellularLocation>
</comment>
<evidence type="ECO:0000256" key="3">
    <source>
        <dbReference type="ARBA" id="ARBA00022692"/>
    </source>
</evidence>
<dbReference type="InterPro" id="IPR006011">
    <property type="entry name" value="Syntaxin_N"/>
</dbReference>
<dbReference type="PROSITE" id="PS50192">
    <property type="entry name" value="T_SNARE"/>
    <property type="match status" value="1"/>
</dbReference>
<dbReference type="InterPro" id="IPR006012">
    <property type="entry name" value="Syntaxin/epimorphin_CS"/>
</dbReference>
<comment type="similarity">
    <text evidence="2 6">Belongs to the syntaxin family.</text>
</comment>
<dbReference type="PANTHER" id="PTHR19957:SF307">
    <property type="entry name" value="PROTEIN SSO1-RELATED"/>
    <property type="match status" value="1"/>
</dbReference>
<dbReference type="GO" id="GO:0006906">
    <property type="term" value="P:vesicle fusion"/>
    <property type="evidence" value="ECO:0007669"/>
    <property type="project" value="TreeGrafter"/>
</dbReference>
<gene>
    <name evidence="9" type="ORF">PGLA1383_LOCUS6986</name>
</gene>
<feature type="transmembrane region" description="Helical" evidence="7">
    <location>
        <begin position="308"/>
        <end position="329"/>
    </location>
</feature>
<dbReference type="GO" id="GO:0000149">
    <property type="term" value="F:SNARE binding"/>
    <property type="evidence" value="ECO:0007669"/>
    <property type="project" value="TreeGrafter"/>
</dbReference>
<accession>A0A813DGZ3</accession>
<keyword evidence="10" id="KW-1185">Reference proteome</keyword>
<evidence type="ECO:0000313" key="10">
    <source>
        <dbReference type="Proteomes" id="UP000654075"/>
    </source>
</evidence>
<dbReference type="GO" id="GO:0006886">
    <property type="term" value="P:intracellular protein transport"/>
    <property type="evidence" value="ECO:0007669"/>
    <property type="project" value="InterPro"/>
</dbReference>
<dbReference type="Pfam" id="PF00804">
    <property type="entry name" value="Syntaxin"/>
    <property type="match status" value="1"/>
</dbReference>
<keyword evidence="5 7" id="KW-0472">Membrane</keyword>
<evidence type="ECO:0000259" key="8">
    <source>
        <dbReference type="PROSITE" id="PS50192"/>
    </source>
</evidence>
<organism evidence="9 10">
    <name type="scientific">Polarella glacialis</name>
    <name type="common">Dinoflagellate</name>
    <dbReference type="NCBI Taxonomy" id="89957"/>
    <lineage>
        <taxon>Eukaryota</taxon>
        <taxon>Sar</taxon>
        <taxon>Alveolata</taxon>
        <taxon>Dinophyceae</taxon>
        <taxon>Suessiales</taxon>
        <taxon>Suessiaceae</taxon>
        <taxon>Polarella</taxon>
    </lineage>
</organism>
<sequence length="331" mass="36463">MGVSVAERLVKDRFAEFQYLVQKHGFAGASANAKGTTIGSAAALVGDAATGAGNPFASGAAGGPGANSFMREFFSSVKDIQNTLEKGRGNVKLMGSVLEDALQATTQDREQEVSDRLQNLVQDTNEHVAGIKHGLEALKARSDEEASKKPNSAENKIRSNMQQAMAKKHQQLLMDFQKAQIDFKRGLERRQQREMQILMPEATEEERQEMIEAGETPALVVAKKMAGTHALLLDEVQRIREKHQDILSLERSIADLAQMFQEMAVLVESQGELLDAIEVNVHKTKGYTAKAEDNLIQTRKAQHQGRKWMCCIVVVMMIVLLAILGPLLIKQ</sequence>
<dbReference type="OMA" id="HPRNAPQ"/>
<dbReference type="GO" id="GO:0031201">
    <property type="term" value="C:SNARE complex"/>
    <property type="evidence" value="ECO:0007669"/>
    <property type="project" value="TreeGrafter"/>
</dbReference>
<keyword evidence="3 7" id="KW-0812">Transmembrane</keyword>
<comment type="caution">
    <text evidence="9">The sequence shown here is derived from an EMBL/GenBank/DDBJ whole genome shotgun (WGS) entry which is preliminary data.</text>
</comment>
<dbReference type="GO" id="GO:0012505">
    <property type="term" value="C:endomembrane system"/>
    <property type="evidence" value="ECO:0007669"/>
    <property type="project" value="TreeGrafter"/>
</dbReference>
<dbReference type="GO" id="GO:0006887">
    <property type="term" value="P:exocytosis"/>
    <property type="evidence" value="ECO:0007669"/>
    <property type="project" value="TreeGrafter"/>
</dbReference>
<dbReference type="InterPro" id="IPR045242">
    <property type="entry name" value="Syntaxin"/>
</dbReference>
<dbReference type="AlphaFoldDB" id="A0A813DGZ3"/>
<evidence type="ECO:0000256" key="2">
    <source>
        <dbReference type="ARBA" id="ARBA00009063"/>
    </source>
</evidence>
<dbReference type="SMART" id="SM00397">
    <property type="entry name" value="t_SNARE"/>
    <property type="match status" value="1"/>
</dbReference>
<feature type="domain" description="T-SNARE coiled-coil homology" evidence="8">
    <location>
        <begin position="236"/>
        <end position="298"/>
    </location>
</feature>
<dbReference type="SMART" id="SM00503">
    <property type="entry name" value="SynN"/>
    <property type="match status" value="1"/>
</dbReference>
<dbReference type="GO" id="GO:0048278">
    <property type="term" value="P:vesicle docking"/>
    <property type="evidence" value="ECO:0007669"/>
    <property type="project" value="TreeGrafter"/>
</dbReference>
<dbReference type="Proteomes" id="UP000654075">
    <property type="component" value="Unassembled WGS sequence"/>
</dbReference>
<evidence type="ECO:0000313" key="9">
    <source>
        <dbReference type="EMBL" id="CAE8588181.1"/>
    </source>
</evidence>
<dbReference type="PROSITE" id="PS00914">
    <property type="entry name" value="SYNTAXIN"/>
    <property type="match status" value="1"/>
</dbReference>
<keyword evidence="4 7" id="KW-1133">Transmembrane helix</keyword>
<name>A0A813DGZ3_POLGL</name>
<dbReference type="GO" id="GO:0005484">
    <property type="term" value="F:SNAP receptor activity"/>
    <property type="evidence" value="ECO:0007669"/>
    <property type="project" value="InterPro"/>
</dbReference>
<evidence type="ECO:0000256" key="7">
    <source>
        <dbReference type="SAM" id="Phobius"/>
    </source>
</evidence>
<proteinExistence type="inferred from homology"/>
<evidence type="ECO:0000256" key="4">
    <source>
        <dbReference type="ARBA" id="ARBA00022989"/>
    </source>
</evidence>
<dbReference type="Gene3D" id="1.20.58.70">
    <property type="match status" value="1"/>
</dbReference>
<dbReference type="SUPFAM" id="SSF47661">
    <property type="entry name" value="t-snare proteins"/>
    <property type="match status" value="1"/>
</dbReference>
<dbReference type="OrthoDB" id="10255013at2759"/>
<dbReference type="GO" id="GO:0005886">
    <property type="term" value="C:plasma membrane"/>
    <property type="evidence" value="ECO:0007669"/>
    <property type="project" value="TreeGrafter"/>
</dbReference>
<evidence type="ECO:0000256" key="6">
    <source>
        <dbReference type="RuleBase" id="RU003858"/>
    </source>
</evidence>
<dbReference type="InterPro" id="IPR010989">
    <property type="entry name" value="SNARE"/>
</dbReference>
<evidence type="ECO:0000256" key="1">
    <source>
        <dbReference type="ARBA" id="ARBA00004211"/>
    </source>
</evidence>